<feature type="transmembrane region" description="Helical" evidence="1">
    <location>
        <begin position="180"/>
        <end position="199"/>
    </location>
</feature>
<feature type="transmembrane region" description="Helical" evidence="1">
    <location>
        <begin position="290"/>
        <end position="309"/>
    </location>
</feature>
<feature type="transmembrane region" description="Helical" evidence="1">
    <location>
        <begin position="211"/>
        <end position="240"/>
    </location>
</feature>
<dbReference type="Proteomes" id="UP000253772">
    <property type="component" value="Chromosome c1"/>
</dbReference>
<keyword evidence="1" id="KW-0812">Transmembrane</keyword>
<keyword evidence="1" id="KW-1133">Transmembrane helix</keyword>
<accession>A0A482IWY1</accession>
<dbReference type="OrthoDB" id="8967289at2"/>
<feature type="transmembrane region" description="Helical" evidence="1">
    <location>
        <begin position="315"/>
        <end position="333"/>
    </location>
</feature>
<proteinExistence type="predicted"/>
<dbReference type="GO" id="GO:0016020">
    <property type="term" value="C:membrane"/>
    <property type="evidence" value="ECO:0007669"/>
    <property type="project" value="UniProtKB-SubCell"/>
</dbReference>
<keyword evidence="1" id="KW-0472">Membrane</keyword>
<evidence type="ECO:0000256" key="1">
    <source>
        <dbReference type="SAM" id="Phobius"/>
    </source>
</evidence>
<protein>
    <submittedName>
        <fullName evidence="3">Phosphatase PAP2 family protein</fullName>
    </submittedName>
</protein>
<name>A0A482IWY1_9BURK</name>
<organism evidence="3 4">
    <name type="scientific">Cupriavidus metallidurans</name>
    <dbReference type="NCBI Taxonomy" id="119219"/>
    <lineage>
        <taxon>Bacteria</taxon>
        <taxon>Pseudomonadati</taxon>
        <taxon>Pseudomonadota</taxon>
        <taxon>Betaproteobacteria</taxon>
        <taxon>Burkholderiales</taxon>
        <taxon>Burkholderiaceae</taxon>
        <taxon>Cupriavidus</taxon>
    </lineage>
</organism>
<feature type="transmembrane region" description="Helical" evidence="1">
    <location>
        <begin position="46"/>
        <end position="66"/>
    </location>
</feature>
<evidence type="ECO:0000259" key="2">
    <source>
        <dbReference type="Pfam" id="PF14378"/>
    </source>
</evidence>
<sequence length="351" mass="39306">MPHVEVISHFESLAWIFALRVRWPQGPPSLSQQYQKIKTTMDRSNLRRYLIGWFLTLLLAGVDWIWLSATEYDVEDGLAMSTIQSAIGLLLVSTCLYGVSRINRYAPLTEKIRLGEIANVTCWVVLLACFIVACNTLQYLCTTVGAPLVDETLLAFDRALGFEWLTFYRWVHSYETLRQILAAAYLSFYIQLLTIPIILGLTRHHAELSEFVLLIMLAEALLLIISTAVPASSTFVYFGITAPNTSETVSHFHLLRNGSLQIINPVQGLVSLPSFHTMVAIICTYALRRLPTVFPLAVMLNVVMIASTPTQGGHYLADVLAGIACGVAVILVFRKMSDRAMPIRAMIRRRI</sequence>
<feature type="transmembrane region" description="Helical" evidence="1">
    <location>
        <begin position="78"/>
        <end position="99"/>
    </location>
</feature>
<dbReference type="Pfam" id="PF14378">
    <property type="entry name" value="PAP2_3"/>
    <property type="match status" value="1"/>
</dbReference>
<feature type="domain" description="Inositolphosphotransferase Aur1/Ipt1" evidence="2">
    <location>
        <begin position="152"/>
        <end position="331"/>
    </location>
</feature>
<evidence type="ECO:0000313" key="4">
    <source>
        <dbReference type="Proteomes" id="UP000253772"/>
    </source>
</evidence>
<gene>
    <name evidence="3" type="ORF">DDF84_016155</name>
</gene>
<feature type="transmembrane region" description="Helical" evidence="1">
    <location>
        <begin position="120"/>
        <end position="140"/>
    </location>
</feature>
<dbReference type="AlphaFoldDB" id="A0A482IWY1"/>
<dbReference type="InterPro" id="IPR026841">
    <property type="entry name" value="Aur1/Ipt1"/>
</dbReference>
<dbReference type="EMBL" id="CP037900">
    <property type="protein sequence ID" value="QBP11180.1"/>
    <property type="molecule type" value="Genomic_DNA"/>
</dbReference>
<reference evidence="3 4" key="1">
    <citation type="submission" date="2019-03" db="EMBL/GenBank/DDBJ databases">
        <title>Comparative insights into the high quality Complete genome sequence of highly metal resistant Cupriavidus metallidurans strain BS1 isolated from a gold-copper mine.</title>
        <authorList>
            <person name="Mazhar H.S."/>
            <person name="Rensing C."/>
        </authorList>
    </citation>
    <scope>NUCLEOTIDE SEQUENCE [LARGE SCALE GENOMIC DNA]</scope>
    <source>
        <strain evidence="3 4">BS1</strain>
    </source>
</reference>
<evidence type="ECO:0000313" key="3">
    <source>
        <dbReference type="EMBL" id="QBP11180.1"/>
    </source>
</evidence>
<dbReference type="RefSeq" id="WP_111733608.1">
    <property type="nucleotide sequence ID" value="NZ_CP037900.1"/>
</dbReference>
<feature type="transmembrane region" description="Helical" evidence="1">
    <location>
        <begin position="260"/>
        <end position="283"/>
    </location>
</feature>
<dbReference type="Gene3D" id="1.20.144.10">
    <property type="entry name" value="Phosphatidic acid phosphatase type 2/haloperoxidase"/>
    <property type="match status" value="1"/>
</dbReference>